<sequence>MQRLLSVFCIGCLLLFTHFTASAQEQLPDKRNLIGAGLSFSSSTAIYDGRTNNLTTSIRYAHYLRKNLALGAAISSGRYSFDAFDYAVNDYETLKSNAYYFSPFVRFDMPLWQNRLLIFNELGVSGNYLETAHHYPSSEDTHYSWGLGAYYSPGLMYRLKSNIAFQVSYGLVSYGYSGTYKSHSVDVVSTRKLKDLAFGVNFLF</sequence>
<accession>A0A5B2VV88</accession>
<dbReference type="EMBL" id="VUOC01000002">
    <property type="protein sequence ID" value="KAA2242498.1"/>
    <property type="molecule type" value="Genomic_DNA"/>
</dbReference>
<keyword evidence="1 2" id="KW-0732">Signal</keyword>
<feature type="domain" description="Outer membrane protein beta-barrel" evidence="3">
    <location>
        <begin position="13"/>
        <end position="183"/>
    </location>
</feature>
<organism evidence="4 5">
    <name type="scientific">Chitinophaga agrisoli</name>
    <dbReference type="NCBI Taxonomy" id="2607653"/>
    <lineage>
        <taxon>Bacteria</taxon>
        <taxon>Pseudomonadati</taxon>
        <taxon>Bacteroidota</taxon>
        <taxon>Chitinophagia</taxon>
        <taxon>Chitinophagales</taxon>
        <taxon>Chitinophagaceae</taxon>
        <taxon>Chitinophaga</taxon>
    </lineage>
</organism>
<comment type="caution">
    <text evidence="4">The sequence shown here is derived from an EMBL/GenBank/DDBJ whole genome shotgun (WGS) entry which is preliminary data.</text>
</comment>
<feature type="chain" id="PRO_5022997546" evidence="2">
    <location>
        <begin position="24"/>
        <end position="204"/>
    </location>
</feature>
<evidence type="ECO:0000256" key="1">
    <source>
        <dbReference type="ARBA" id="ARBA00022729"/>
    </source>
</evidence>
<evidence type="ECO:0000313" key="5">
    <source>
        <dbReference type="Proteomes" id="UP000324611"/>
    </source>
</evidence>
<proteinExistence type="predicted"/>
<dbReference type="InterPro" id="IPR027385">
    <property type="entry name" value="Beta-barrel_OMP"/>
</dbReference>
<evidence type="ECO:0000259" key="3">
    <source>
        <dbReference type="Pfam" id="PF13505"/>
    </source>
</evidence>
<feature type="signal peptide" evidence="2">
    <location>
        <begin position="1"/>
        <end position="23"/>
    </location>
</feature>
<dbReference type="Gene3D" id="2.40.160.20">
    <property type="match status" value="1"/>
</dbReference>
<dbReference type="AlphaFoldDB" id="A0A5B2VV88"/>
<protein>
    <submittedName>
        <fullName evidence="4">Porin family protein</fullName>
    </submittedName>
</protein>
<name>A0A5B2VV88_9BACT</name>
<dbReference type="RefSeq" id="WP_149837370.1">
    <property type="nucleotide sequence ID" value="NZ_VUOC01000002.1"/>
</dbReference>
<reference evidence="4 5" key="1">
    <citation type="submission" date="2019-09" db="EMBL/GenBank/DDBJ databases">
        <title>Chitinophaga ginsengihumi sp. nov., isolated from soil of ginseng rhizosphere.</title>
        <authorList>
            <person name="Lee J."/>
        </authorList>
    </citation>
    <scope>NUCLEOTIDE SEQUENCE [LARGE SCALE GENOMIC DNA]</scope>
    <source>
        <strain evidence="4 5">BN140078</strain>
    </source>
</reference>
<evidence type="ECO:0000313" key="4">
    <source>
        <dbReference type="EMBL" id="KAA2242498.1"/>
    </source>
</evidence>
<keyword evidence="5" id="KW-1185">Reference proteome</keyword>
<evidence type="ECO:0000256" key="2">
    <source>
        <dbReference type="SAM" id="SignalP"/>
    </source>
</evidence>
<dbReference type="Pfam" id="PF13505">
    <property type="entry name" value="OMP_b-brl"/>
    <property type="match status" value="1"/>
</dbReference>
<gene>
    <name evidence="4" type="ORF">F0L74_08115</name>
</gene>
<dbReference type="Proteomes" id="UP000324611">
    <property type="component" value="Unassembled WGS sequence"/>
</dbReference>
<reference evidence="4 5" key="2">
    <citation type="submission" date="2019-09" db="EMBL/GenBank/DDBJ databases">
        <authorList>
            <person name="Jin C."/>
        </authorList>
    </citation>
    <scope>NUCLEOTIDE SEQUENCE [LARGE SCALE GENOMIC DNA]</scope>
    <source>
        <strain evidence="4 5">BN140078</strain>
    </source>
</reference>